<dbReference type="PANTHER" id="PTHR43713:SF3">
    <property type="entry name" value="GLUTAMATE-1-SEMIALDEHYDE 2,1-AMINOMUTASE 1, CHLOROPLASTIC-RELATED"/>
    <property type="match status" value="1"/>
</dbReference>
<dbReference type="SUPFAM" id="SSF53383">
    <property type="entry name" value="PLP-dependent transferases"/>
    <property type="match status" value="1"/>
</dbReference>
<keyword evidence="8" id="KW-0808">Transferase</keyword>
<evidence type="ECO:0000256" key="3">
    <source>
        <dbReference type="ARBA" id="ARBA00008981"/>
    </source>
</evidence>
<dbReference type="GO" id="GO:0005737">
    <property type="term" value="C:cytoplasm"/>
    <property type="evidence" value="ECO:0007669"/>
    <property type="project" value="UniProtKB-SubCell"/>
</dbReference>
<dbReference type="Proteomes" id="UP000316609">
    <property type="component" value="Unassembled WGS sequence"/>
</dbReference>
<evidence type="ECO:0000256" key="1">
    <source>
        <dbReference type="ARBA" id="ARBA00001933"/>
    </source>
</evidence>
<dbReference type="GO" id="GO:0006782">
    <property type="term" value="P:protoporphyrinogen IX biosynthetic process"/>
    <property type="evidence" value="ECO:0007669"/>
    <property type="project" value="UniProtKB-UniRule"/>
</dbReference>
<dbReference type="FunFam" id="3.40.640.10:FF:000021">
    <property type="entry name" value="Glutamate-1-semialdehyde 2,1-aminomutase"/>
    <property type="match status" value="1"/>
</dbReference>
<comment type="catalytic activity">
    <reaction evidence="7">
        <text>(S)-4-amino-5-oxopentanoate = 5-aminolevulinate</text>
        <dbReference type="Rhea" id="RHEA:14265"/>
        <dbReference type="ChEBI" id="CHEBI:57501"/>
        <dbReference type="ChEBI" id="CHEBI:356416"/>
        <dbReference type="EC" id="5.4.3.8"/>
    </reaction>
</comment>
<keyword evidence="6 7" id="KW-0627">Porphyrin biosynthesis</keyword>
<gene>
    <name evidence="7" type="primary">hemL</name>
    <name evidence="8" type="ORF">E6K78_10525</name>
</gene>
<dbReference type="Pfam" id="PF00202">
    <property type="entry name" value="Aminotran_3"/>
    <property type="match status" value="1"/>
</dbReference>
<dbReference type="HAMAP" id="MF_00375">
    <property type="entry name" value="HemL_aminotrans_3"/>
    <property type="match status" value="1"/>
</dbReference>
<keyword evidence="7" id="KW-0963">Cytoplasm</keyword>
<accession>A0A538TIP0</accession>
<reference evidence="8 9" key="1">
    <citation type="journal article" date="2019" name="Nat. Microbiol.">
        <title>Mediterranean grassland soil C-N compound turnover is dependent on rainfall and depth, and is mediated by genomically divergent microorganisms.</title>
        <authorList>
            <person name="Diamond S."/>
            <person name="Andeer P.F."/>
            <person name="Li Z."/>
            <person name="Crits-Christoph A."/>
            <person name="Burstein D."/>
            <person name="Anantharaman K."/>
            <person name="Lane K.R."/>
            <person name="Thomas B.C."/>
            <person name="Pan C."/>
            <person name="Northen T.R."/>
            <person name="Banfield J.F."/>
        </authorList>
    </citation>
    <scope>NUCLEOTIDE SEQUENCE [LARGE SCALE GENOMIC DNA]</scope>
    <source>
        <strain evidence="8">WS_8</strain>
    </source>
</reference>
<dbReference type="EMBL" id="VBOY01000108">
    <property type="protein sequence ID" value="TMQ63490.1"/>
    <property type="molecule type" value="Genomic_DNA"/>
</dbReference>
<dbReference type="InterPro" id="IPR015424">
    <property type="entry name" value="PyrdxlP-dep_Trfase"/>
</dbReference>
<evidence type="ECO:0000313" key="8">
    <source>
        <dbReference type="EMBL" id="TMQ63490.1"/>
    </source>
</evidence>
<proteinExistence type="inferred from homology"/>
<dbReference type="GO" id="GO:0008483">
    <property type="term" value="F:transaminase activity"/>
    <property type="evidence" value="ECO:0007669"/>
    <property type="project" value="UniProtKB-KW"/>
</dbReference>
<dbReference type="InterPro" id="IPR004639">
    <property type="entry name" value="4pyrrol_synth_GluAld_NH2Trfase"/>
</dbReference>
<dbReference type="AlphaFoldDB" id="A0A538TIP0"/>
<evidence type="ECO:0000256" key="7">
    <source>
        <dbReference type="HAMAP-Rule" id="MF_00375"/>
    </source>
</evidence>
<dbReference type="Gene3D" id="3.90.1150.10">
    <property type="entry name" value="Aspartate Aminotransferase, domain 1"/>
    <property type="match status" value="1"/>
</dbReference>
<comment type="pathway">
    <text evidence="2">Porphyrin-containing compound metabolism; protoporphyrin-IX biosynthesis; 5-aminolevulinate from L-glutamyl-tRNA(Glu): step 2/2.</text>
</comment>
<name>A0A538TIP0_UNCEI</name>
<evidence type="ECO:0000256" key="4">
    <source>
        <dbReference type="ARBA" id="ARBA00022898"/>
    </source>
</evidence>
<dbReference type="InterPro" id="IPR049704">
    <property type="entry name" value="Aminotrans_3_PPA_site"/>
</dbReference>
<keyword evidence="8" id="KW-0032">Aminotransferase</keyword>
<keyword evidence="4 7" id="KW-0663">Pyridoxal phosphate</keyword>
<dbReference type="NCBIfam" id="NF000818">
    <property type="entry name" value="PRK00062.1"/>
    <property type="match status" value="1"/>
</dbReference>
<dbReference type="InterPro" id="IPR015422">
    <property type="entry name" value="PyrdxlP-dep_Trfase_small"/>
</dbReference>
<evidence type="ECO:0000256" key="2">
    <source>
        <dbReference type="ARBA" id="ARBA00004819"/>
    </source>
</evidence>
<dbReference type="GO" id="GO:0042286">
    <property type="term" value="F:glutamate-1-semialdehyde 2,1-aminomutase activity"/>
    <property type="evidence" value="ECO:0007669"/>
    <property type="project" value="UniProtKB-UniRule"/>
</dbReference>
<comment type="subunit">
    <text evidence="7">Homodimer.</text>
</comment>
<evidence type="ECO:0000313" key="9">
    <source>
        <dbReference type="Proteomes" id="UP000316609"/>
    </source>
</evidence>
<comment type="caution">
    <text evidence="8">The sequence shown here is derived from an EMBL/GenBank/DDBJ whole genome shotgun (WGS) entry which is preliminary data.</text>
</comment>
<keyword evidence="5 7" id="KW-0413">Isomerase</keyword>
<sequence length="435" mass="44984">MSTARVDATAPEALFERATRVTPGGVHSPVRAFGSVGAPPLMIVEAKGARVWDQDGREYVDWIGAWGPALLGHGRPEIASAVGRAAENGLLFGLASPDEVRLAERLVARVPGLEQVRFVTSGTEAAMSAVRVARAATGRSVIVKFAGCYHGHGDSFLIRAGSGAATLGVPDSPGVTAATAGDTQVARFNDLADVDRCFAAVAGGIAAVIVEPVAGNMGCVPPAPGFLEGLQERCARSGAVLIFDEIITGFRLGPEGAAGRLGVTPDLLLLGKALGGGMPIAAYGGRRDLMALVAPGGPVYQAGTYAAHPLSIAAAQATLDLLDLDPSLWARLEVTADRLAGGLAEAAIEAHVPLRVQRVGSMWTAFMAAQPIRSWDDAATVEPRRYAAFFRAMLGRGVLLPPSQFECGFVSTAHGDPEVTRTLEAARAALAEVEA</sequence>
<comment type="similarity">
    <text evidence="3 7">Belongs to the class-III pyridoxal-phosphate-dependent aminotransferase family. HemL subfamily.</text>
</comment>
<dbReference type="GO" id="GO:0030170">
    <property type="term" value="F:pyridoxal phosphate binding"/>
    <property type="evidence" value="ECO:0007669"/>
    <property type="project" value="InterPro"/>
</dbReference>
<evidence type="ECO:0000256" key="5">
    <source>
        <dbReference type="ARBA" id="ARBA00023235"/>
    </source>
</evidence>
<organism evidence="8 9">
    <name type="scientific">Eiseniibacteriota bacterium</name>
    <dbReference type="NCBI Taxonomy" id="2212470"/>
    <lineage>
        <taxon>Bacteria</taxon>
        <taxon>Candidatus Eiseniibacteriota</taxon>
    </lineage>
</organism>
<dbReference type="PROSITE" id="PS00600">
    <property type="entry name" value="AA_TRANSFER_CLASS_3"/>
    <property type="match status" value="1"/>
</dbReference>
<protein>
    <recommendedName>
        <fullName evidence="7">Glutamate-1-semialdehyde 2,1-aminomutase</fullName>
        <shortName evidence="7">GSA</shortName>
        <ecNumber evidence="7">5.4.3.8</ecNumber>
    </recommendedName>
    <alternativeName>
        <fullName evidence="7">Glutamate-1-semialdehyde aminotransferase</fullName>
        <shortName evidence="7">GSA-AT</shortName>
    </alternativeName>
</protein>
<dbReference type="Gene3D" id="3.40.640.10">
    <property type="entry name" value="Type I PLP-dependent aspartate aminotransferase-like (Major domain)"/>
    <property type="match status" value="1"/>
</dbReference>
<dbReference type="EC" id="5.4.3.8" evidence="7"/>
<evidence type="ECO:0000256" key="6">
    <source>
        <dbReference type="ARBA" id="ARBA00023244"/>
    </source>
</evidence>
<dbReference type="UniPathway" id="UPA00251">
    <property type="reaction ID" value="UER00317"/>
</dbReference>
<comment type="subcellular location">
    <subcellularLocation>
        <location evidence="7">Cytoplasm</location>
    </subcellularLocation>
</comment>
<feature type="modified residue" description="N6-(pyridoxal phosphate)lysine" evidence="7">
    <location>
        <position position="272"/>
    </location>
</feature>
<dbReference type="InterPro" id="IPR005814">
    <property type="entry name" value="Aminotrans_3"/>
</dbReference>
<dbReference type="PANTHER" id="PTHR43713">
    <property type="entry name" value="GLUTAMATE-1-SEMIALDEHYDE 2,1-AMINOMUTASE"/>
    <property type="match status" value="1"/>
</dbReference>
<dbReference type="InterPro" id="IPR015421">
    <property type="entry name" value="PyrdxlP-dep_Trfase_major"/>
</dbReference>
<comment type="cofactor">
    <cofactor evidence="1 7">
        <name>pyridoxal 5'-phosphate</name>
        <dbReference type="ChEBI" id="CHEBI:597326"/>
    </cofactor>
</comment>